<evidence type="ECO:0000313" key="2">
    <source>
        <dbReference type="Proteomes" id="UP000494106"/>
    </source>
</evidence>
<comment type="caution">
    <text evidence="1">The sequence shown here is derived from an EMBL/GenBank/DDBJ whole genome shotgun (WGS) entry which is preliminary data.</text>
</comment>
<proteinExistence type="predicted"/>
<protein>
    <submittedName>
        <fullName evidence="1">Uncharacterized protein</fullName>
    </submittedName>
</protein>
<organism evidence="1 2">
    <name type="scientific">Arctia plantaginis</name>
    <name type="common">Wood tiger moth</name>
    <name type="synonym">Phalaena plantaginis</name>
    <dbReference type="NCBI Taxonomy" id="874455"/>
    <lineage>
        <taxon>Eukaryota</taxon>
        <taxon>Metazoa</taxon>
        <taxon>Ecdysozoa</taxon>
        <taxon>Arthropoda</taxon>
        <taxon>Hexapoda</taxon>
        <taxon>Insecta</taxon>
        <taxon>Pterygota</taxon>
        <taxon>Neoptera</taxon>
        <taxon>Endopterygota</taxon>
        <taxon>Lepidoptera</taxon>
        <taxon>Glossata</taxon>
        <taxon>Ditrysia</taxon>
        <taxon>Noctuoidea</taxon>
        <taxon>Erebidae</taxon>
        <taxon>Arctiinae</taxon>
        <taxon>Arctia</taxon>
    </lineage>
</organism>
<dbReference type="Proteomes" id="UP000494106">
    <property type="component" value="Unassembled WGS sequence"/>
</dbReference>
<accession>A0A8S1B0Q1</accession>
<gene>
    <name evidence="1" type="ORF">APLA_LOCUS13679</name>
</gene>
<name>A0A8S1B0Q1_ARCPL</name>
<dbReference type="OrthoDB" id="7446675at2759"/>
<evidence type="ECO:0000313" key="1">
    <source>
        <dbReference type="EMBL" id="CAB3252759.1"/>
    </source>
</evidence>
<keyword evidence="2" id="KW-1185">Reference proteome</keyword>
<dbReference type="AlphaFoldDB" id="A0A8S1B0Q1"/>
<reference evidence="1 2" key="1">
    <citation type="submission" date="2020-04" db="EMBL/GenBank/DDBJ databases">
        <authorList>
            <person name="Wallbank WR R."/>
            <person name="Pardo Diaz C."/>
            <person name="Kozak K."/>
            <person name="Martin S."/>
            <person name="Jiggins C."/>
            <person name="Moest M."/>
            <person name="Warren A I."/>
            <person name="Byers J.R.P. K."/>
            <person name="Montejo-Kovacevich G."/>
            <person name="Yen C E."/>
        </authorList>
    </citation>
    <scope>NUCLEOTIDE SEQUENCE [LARGE SCALE GENOMIC DNA]</scope>
</reference>
<sequence length="462" mass="52367">MCVKPNNIEAHVYSSRVDTAIMKLVGLTCGWMSSFRPFTNVVQQAPPFGWGLRVHSRNFQAGEYSVVTLSASAMGNLEVAYLTQAKGWHAPLRGLNLCCGSDEKKPDFQGEAPTSPPDAPIAPGGVVNVGAAYHEVRGFSRSGGTERKSCSGSGRAINLALIKKMTPDWEWTPGLYRNKQRELLSNMPHCCEDRGWGAAMSEFNSNLKRYRLPRGHRCTGCDLPAGTIEEGLHMTGYRLRDLAPNISPHNLRKLLKESTGWLKLAEIHKEWRLLTYWETYSGYVAPVNINTLRDDVDDWLTITKHNGERIGESKYVDDIIDETRKFMAEEWSLPENLPTMREWVESGVWMRGKAGTGRNTMIKIEGKEKRTRRYKGVDAALKSNQEIINELLEPRKEEMRIMQKSEGGKVRPVVVGGNELYRKMDFLWTGGGRALRIQVQHTLRWRGWQRDHRPGVARRNSK</sequence>
<dbReference type="EMBL" id="CADEBC010000558">
    <property type="protein sequence ID" value="CAB3252759.1"/>
    <property type="molecule type" value="Genomic_DNA"/>
</dbReference>